<accession>A0A8E2DSQ2</accession>
<sequence>MDPLLCALYKDDIAVMLPVSSSHNDIIAAGYSNLDLAWIRLYEAVAHIHFTHSSSDTTLRQGDPRAGSPAEPESEDIRRVSTQPQQSHSPGSQLGTKHHSPELERDIVELRQSLKEHNIYQFEAGYTIEIEEGIDKGIVLNIVVSTFSPGVSEEITPHKEPESTAVSTEDTDDGVDSDEEWDEPAGEWDDVGMNELLALKTKEDLALDMDDF</sequence>
<name>A0A8E2DSQ2_9APHY</name>
<evidence type="ECO:0000256" key="1">
    <source>
        <dbReference type="SAM" id="MobiDB-lite"/>
    </source>
</evidence>
<feature type="region of interest" description="Disordered" evidence="1">
    <location>
        <begin position="54"/>
        <end position="100"/>
    </location>
</feature>
<proteinExistence type="predicted"/>
<evidence type="ECO:0000313" key="3">
    <source>
        <dbReference type="Proteomes" id="UP000250043"/>
    </source>
</evidence>
<keyword evidence="3" id="KW-1185">Reference proteome</keyword>
<gene>
    <name evidence="2" type="ORF">OBBRIDRAFT_800951</name>
</gene>
<dbReference type="EMBL" id="KV722340">
    <property type="protein sequence ID" value="OCH94919.1"/>
    <property type="molecule type" value="Genomic_DNA"/>
</dbReference>
<organism evidence="2 3">
    <name type="scientific">Obba rivulosa</name>
    <dbReference type="NCBI Taxonomy" id="1052685"/>
    <lineage>
        <taxon>Eukaryota</taxon>
        <taxon>Fungi</taxon>
        <taxon>Dikarya</taxon>
        <taxon>Basidiomycota</taxon>
        <taxon>Agaricomycotina</taxon>
        <taxon>Agaricomycetes</taxon>
        <taxon>Polyporales</taxon>
        <taxon>Gelatoporiaceae</taxon>
        <taxon>Obba</taxon>
    </lineage>
</organism>
<feature type="compositionally biased region" description="Polar residues" evidence="1">
    <location>
        <begin position="80"/>
        <end position="95"/>
    </location>
</feature>
<evidence type="ECO:0000313" key="2">
    <source>
        <dbReference type="EMBL" id="OCH94919.1"/>
    </source>
</evidence>
<feature type="region of interest" description="Disordered" evidence="1">
    <location>
        <begin position="153"/>
        <end position="189"/>
    </location>
</feature>
<feature type="compositionally biased region" description="Acidic residues" evidence="1">
    <location>
        <begin position="169"/>
        <end position="189"/>
    </location>
</feature>
<protein>
    <submittedName>
        <fullName evidence="2">Uncharacterized protein</fullName>
    </submittedName>
</protein>
<dbReference type="Proteomes" id="UP000250043">
    <property type="component" value="Unassembled WGS sequence"/>
</dbReference>
<dbReference type="AlphaFoldDB" id="A0A8E2DSQ2"/>
<reference evidence="2 3" key="1">
    <citation type="submission" date="2016-07" db="EMBL/GenBank/DDBJ databases">
        <title>Draft genome of the white-rot fungus Obba rivulosa 3A-2.</title>
        <authorList>
            <consortium name="DOE Joint Genome Institute"/>
            <person name="Miettinen O."/>
            <person name="Riley R."/>
            <person name="Acob R."/>
            <person name="Barry K."/>
            <person name="Cullen D."/>
            <person name="De Vries R."/>
            <person name="Hainaut M."/>
            <person name="Hatakka A."/>
            <person name="Henrissat B."/>
            <person name="Hilden K."/>
            <person name="Kuo R."/>
            <person name="Labutti K."/>
            <person name="Lipzen A."/>
            <person name="Makela M.R."/>
            <person name="Sandor L."/>
            <person name="Spatafora J.W."/>
            <person name="Grigoriev I.V."/>
            <person name="Hibbett D.S."/>
        </authorList>
    </citation>
    <scope>NUCLEOTIDE SEQUENCE [LARGE SCALE GENOMIC DNA]</scope>
    <source>
        <strain evidence="2 3">3A-2</strain>
    </source>
</reference>